<dbReference type="Proteomes" id="UP000032180">
    <property type="component" value="Chromosome 2"/>
</dbReference>
<dbReference type="HOGENOM" id="CLU_819807_0_0_1"/>
<accession>A0A0D9VC41</accession>
<evidence type="ECO:0000256" key="1">
    <source>
        <dbReference type="SAM" id="MobiDB-lite"/>
    </source>
</evidence>
<keyword evidence="3" id="KW-1185">Reference proteome</keyword>
<dbReference type="AlphaFoldDB" id="A0A0D9VC41"/>
<evidence type="ECO:0000313" key="3">
    <source>
        <dbReference type="Proteomes" id="UP000032180"/>
    </source>
</evidence>
<reference evidence="2" key="3">
    <citation type="submission" date="2015-04" db="UniProtKB">
        <authorList>
            <consortium name="EnsemblPlants"/>
        </authorList>
    </citation>
    <scope>IDENTIFICATION</scope>
</reference>
<feature type="region of interest" description="Disordered" evidence="1">
    <location>
        <begin position="123"/>
        <end position="195"/>
    </location>
</feature>
<proteinExistence type="predicted"/>
<reference evidence="2 3" key="1">
    <citation type="submission" date="2012-08" db="EMBL/GenBank/DDBJ databases">
        <title>Oryza genome evolution.</title>
        <authorList>
            <person name="Wing R.A."/>
        </authorList>
    </citation>
    <scope>NUCLEOTIDE SEQUENCE</scope>
</reference>
<feature type="compositionally biased region" description="Polar residues" evidence="1">
    <location>
        <begin position="275"/>
        <end position="287"/>
    </location>
</feature>
<feature type="region of interest" description="Disordered" evidence="1">
    <location>
        <begin position="33"/>
        <end position="56"/>
    </location>
</feature>
<protein>
    <submittedName>
        <fullName evidence="2">Uncharacterized protein</fullName>
    </submittedName>
</protein>
<name>A0A0D9VC41_9ORYZ</name>
<feature type="region of interest" description="Disordered" evidence="1">
    <location>
        <begin position="275"/>
        <end position="296"/>
    </location>
</feature>
<sequence>MAVVQGTMVPSAALALTATSAAAKFTPLPADGDGDVAGGGDTVGGGEAAGGGAISSPGPISGSAGVWFSPHLQQPTQLSPATRPVIAFSPQPLVHDVAKKNSAPADELLCFRPSPFLTKLMSEEELRGSPARRARSPTPSLTPPTGEDANAGWGGPVLDPCGARSPMRVLRDGRNRSGPIHATSLSFDDPDQDPRSGALMAEMMGDFTLSVSAGLGGSFPASVLTPDGSTGGPLLQAQEEATLVAQEEPTVMAQKEPIDDQPEFHSGLAVAKQAQQPEAGSLSTLEARSSVKKNREWQQEPLVEGTDCLLELSVLRLLQSYIDLPFLWQALDLFSDKCN</sequence>
<organism evidence="2 3">
    <name type="scientific">Leersia perrieri</name>
    <dbReference type="NCBI Taxonomy" id="77586"/>
    <lineage>
        <taxon>Eukaryota</taxon>
        <taxon>Viridiplantae</taxon>
        <taxon>Streptophyta</taxon>
        <taxon>Embryophyta</taxon>
        <taxon>Tracheophyta</taxon>
        <taxon>Spermatophyta</taxon>
        <taxon>Magnoliopsida</taxon>
        <taxon>Liliopsida</taxon>
        <taxon>Poales</taxon>
        <taxon>Poaceae</taxon>
        <taxon>BOP clade</taxon>
        <taxon>Oryzoideae</taxon>
        <taxon>Oryzeae</taxon>
        <taxon>Oryzinae</taxon>
        <taxon>Leersia</taxon>
    </lineage>
</organism>
<reference evidence="3" key="2">
    <citation type="submission" date="2013-12" db="EMBL/GenBank/DDBJ databases">
        <authorList>
            <person name="Yu Y."/>
            <person name="Lee S."/>
            <person name="de Baynast K."/>
            <person name="Wissotski M."/>
            <person name="Liu L."/>
            <person name="Talag J."/>
            <person name="Goicoechea J."/>
            <person name="Angelova A."/>
            <person name="Jetty R."/>
            <person name="Kudrna D."/>
            <person name="Golser W."/>
            <person name="Rivera L."/>
            <person name="Zhang J."/>
            <person name="Wing R."/>
        </authorList>
    </citation>
    <scope>NUCLEOTIDE SEQUENCE</scope>
</reference>
<dbReference type="EnsemblPlants" id="LPERR02G03080.1">
    <property type="protein sequence ID" value="LPERR02G03080.1"/>
    <property type="gene ID" value="LPERR02G03080"/>
</dbReference>
<dbReference type="Gramene" id="LPERR02G03080.1">
    <property type="protein sequence ID" value="LPERR02G03080.1"/>
    <property type="gene ID" value="LPERR02G03080"/>
</dbReference>
<evidence type="ECO:0000313" key="2">
    <source>
        <dbReference type="EnsemblPlants" id="LPERR02G03080.1"/>
    </source>
</evidence>
<feature type="compositionally biased region" description="Gly residues" evidence="1">
    <location>
        <begin position="35"/>
        <end position="53"/>
    </location>
</feature>